<accession>A0AAD2FGE0</accession>
<name>A0AAD2FGE0_9STRA</name>
<proteinExistence type="predicted"/>
<feature type="non-terminal residue" evidence="1">
    <location>
        <position position="1"/>
    </location>
</feature>
<dbReference type="Proteomes" id="UP001295423">
    <property type="component" value="Unassembled WGS sequence"/>
</dbReference>
<evidence type="ECO:0000313" key="2">
    <source>
        <dbReference type="Proteomes" id="UP001295423"/>
    </source>
</evidence>
<dbReference type="AlphaFoldDB" id="A0AAD2FGE0"/>
<reference evidence="1" key="1">
    <citation type="submission" date="2023-08" db="EMBL/GenBank/DDBJ databases">
        <authorList>
            <person name="Audoor S."/>
            <person name="Bilcke G."/>
        </authorList>
    </citation>
    <scope>NUCLEOTIDE SEQUENCE</scope>
</reference>
<keyword evidence="2" id="KW-1185">Reference proteome</keyword>
<gene>
    <name evidence="1" type="ORF">CYCCA115_LOCUS6170</name>
</gene>
<protein>
    <submittedName>
        <fullName evidence="1">Uncharacterized protein</fullName>
    </submittedName>
</protein>
<organism evidence="1 2">
    <name type="scientific">Cylindrotheca closterium</name>
    <dbReference type="NCBI Taxonomy" id="2856"/>
    <lineage>
        <taxon>Eukaryota</taxon>
        <taxon>Sar</taxon>
        <taxon>Stramenopiles</taxon>
        <taxon>Ochrophyta</taxon>
        <taxon>Bacillariophyta</taxon>
        <taxon>Bacillariophyceae</taxon>
        <taxon>Bacillariophycidae</taxon>
        <taxon>Bacillariales</taxon>
        <taxon>Bacillariaceae</taxon>
        <taxon>Cylindrotheca</taxon>
    </lineage>
</organism>
<comment type="caution">
    <text evidence="1">The sequence shown here is derived from an EMBL/GenBank/DDBJ whole genome shotgun (WGS) entry which is preliminary data.</text>
</comment>
<sequence length="184" mass="20634">RRNRTFKLPSDSFIRSFIHSISIQAFKHSSIKHHQHDYRQRQQRKGRRPCQQHKLVFFIASFGKIKLSVLDTIAYLAANAGSGDDDNDDDETSAIAPTALTKLQAALDEVPRLENELKNVAISVAVFIATAEHYLSREKPSLKRALHTLQECVTARNIAAFEKLASESSLLSSSSSSFVVVQRK</sequence>
<evidence type="ECO:0000313" key="1">
    <source>
        <dbReference type="EMBL" id="CAJ1938540.1"/>
    </source>
</evidence>
<dbReference type="EMBL" id="CAKOGP040000734">
    <property type="protein sequence ID" value="CAJ1938540.1"/>
    <property type="molecule type" value="Genomic_DNA"/>
</dbReference>